<organism evidence="2 3">
    <name type="scientific">Macrosiphum euphorbiae</name>
    <name type="common">potato aphid</name>
    <dbReference type="NCBI Taxonomy" id="13131"/>
    <lineage>
        <taxon>Eukaryota</taxon>
        <taxon>Metazoa</taxon>
        <taxon>Ecdysozoa</taxon>
        <taxon>Arthropoda</taxon>
        <taxon>Hexapoda</taxon>
        <taxon>Insecta</taxon>
        <taxon>Pterygota</taxon>
        <taxon>Neoptera</taxon>
        <taxon>Paraneoptera</taxon>
        <taxon>Hemiptera</taxon>
        <taxon>Sternorrhyncha</taxon>
        <taxon>Aphidomorpha</taxon>
        <taxon>Aphidoidea</taxon>
        <taxon>Aphididae</taxon>
        <taxon>Macrosiphini</taxon>
        <taxon>Macrosiphum</taxon>
    </lineage>
</organism>
<accession>A0AAV0WPV6</accession>
<evidence type="ECO:0000313" key="3">
    <source>
        <dbReference type="Proteomes" id="UP001160148"/>
    </source>
</evidence>
<reference evidence="2 3" key="1">
    <citation type="submission" date="2023-01" db="EMBL/GenBank/DDBJ databases">
        <authorList>
            <person name="Whitehead M."/>
        </authorList>
    </citation>
    <scope>NUCLEOTIDE SEQUENCE [LARGE SCALE GENOMIC DNA]</scope>
</reference>
<feature type="chain" id="PRO_5044010060" evidence="1">
    <location>
        <begin position="20"/>
        <end position="95"/>
    </location>
</feature>
<feature type="signal peptide" evidence="1">
    <location>
        <begin position="1"/>
        <end position="19"/>
    </location>
</feature>
<protein>
    <submittedName>
        <fullName evidence="2">Uncharacterized protein</fullName>
    </submittedName>
</protein>
<keyword evidence="3" id="KW-1185">Reference proteome</keyword>
<keyword evidence="1" id="KW-0732">Signal</keyword>
<evidence type="ECO:0000256" key="1">
    <source>
        <dbReference type="SAM" id="SignalP"/>
    </source>
</evidence>
<evidence type="ECO:0000313" key="2">
    <source>
        <dbReference type="EMBL" id="CAI6357925.1"/>
    </source>
</evidence>
<dbReference type="Proteomes" id="UP001160148">
    <property type="component" value="Unassembled WGS sequence"/>
</dbReference>
<name>A0AAV0WPV6_9HEMI</name>
<sequence length="95" mass="10968">MFPVQIFVVLSMMIIINQAALTLNYQQSNPPFTPEFDKTNTGIIKKKLYLNGNGHYSDVTSRYDFILRDLLKNSHASLIPDDKKWCYGPYGKYIC</sequence>
<dbReference type="EMBL" id="CARXXK010000002">
    <property type="protein sequence ID" value="CAI6357925.1"/>
    <property type="molecule type" value="Genomic_DNA"/>
</dbReference>
<dbReference type="AlphaFoldDB" id="A0AAV0WPV6"/>
<gene>
    <name evidence="2" type="ORF">MEUPH1_LOCUS13498</name>
</gene>
<comment type="caution">
    <text evidence="2">The sequence shown here is derived from an EMBL/GenBank/DDBJ whole genome shotgun (WGS) entry which is preliminary data.</text>
</comment>
<proteinExistence type="predicted"/>